<feature type="compositionally biased region" description="Low complexity" evidence="1">
    <location>
        <begin position="47"/>
        <end position="65"/>
    </location>
</feature>
<gene>
    <name evidence="2" type="ORF">R3P38DRAFT_3101415</name>
</gene>
<proteinExistence type="predicted"/>
<organism evidence="2 3">
    <name type="scientific">Favolaschia claudopus</name>
    <dbReference type="NCBI Taxonomy" id="2862362"/>
    <lineage>
        <taxon>Eukaryota</taxon>
        <taxon>Fungi</taxon>
        <taxon>Dikarya</taxon>
        <taxon>Basidiomycota</taxon>
        <taxon>Agaricomycotina</taxon>
        <taxon>Agaricomycetes</taxon>
        <taxon>Agaricomycetidae</taxon>
        <taxon>Agaricales</taxon>
        <taxon>Marasmiineae</taxon>
        <taxon>Mycenaceae</taxon>
        <taxon>Favolaschia</taxon>
    </lineage>
</organism>
<reference evidence="2 3" key="1">
    <citation type="journal article" date="2024" name="J Genomics">
        <title>Draft genome sequencing and assembly of Favolaschia claudopus CIRM-BRFM 2984 isolated from oak limbs.</title>
        <authorList>
            <person name="Navarro D."/>
            <person name="Drula E."/>
            <person name="Chaduli D."/>
            <person name="Cazenave R."/>
            <person name="Ahrendt S."/>
            <person name="Wang J."/>
            <person name="Lipzen A."/>
            <person name="Daum C."/>
            <person name="Barry K."/>
            <person name="Grigoriev I.V."/>
            <person name="Favel A."/>
            <person name="Rosso M.N."/>
            <person name="Martin F."/>
        </authorList>
    </citation>
    <scope>NUCLEOTIDE SEQUENCE [LARGE SCALE GENOMIC DNA]</scope>
    <source>
        <strain evidence="2 3">CIRM-BRFM 2984</strain>
    </source>
</reference>
<sequence>FLSRSTDDHDITPPSESMTLARNGLSRSRHAIKRRVRVPTTTTSAVAPQQAAATSPETQPPTTTETTHHKEKHGLGALVEKIVHPTHHGDHTHSHTDTVSVPVAQPEKPSDGVAGAHLAPGGSAVGGIL</sequence>
<evidence type="ECO:0000256" key="1">
    <source>
        <dbReference type="SAM" id="MobiDB-lite"/>
    </source>
</evidence>
<dbReference type="Proteomes" id="UP001362999">
    <property type="component" value="Unassembled WGS sequence"/>
</dbReference>
<feature type="compositionally biased region" description="Basic residues" evidence="1">
    <location>
        <begin position="27"/>
        <end position="37"/>
    </location>
</feature>
<evidence type="ECO:0000313" key="2">
    <source>
        <dbReference type="EMBL" id="KAK6987489.1"/>
    </source>
</evidence>
<feature type="compositionally biased region" description="Basic and acidic residues" evidence="1">
    <location>
        <begin position="81"/>
        <end position="96"/>
    </location>
</feature>
<name>A0AAV9ZM99_9AGAR</name>
<feature type="region of interest" description="Disordered" evidence="1">
    <location>
        <begin position="1"/>
        <end position="129"/>
    </location>
</feature>
<accession>A0AAV9ZM99</accession>
<keyword evidence="3" id="KW-1185">Reference proteome</keyword>
<dbReference type="AlphaFoldDB" id="A0AAV9ZM99"/>
<feature type="non-terminal residue" evidence="2">
    <location>
        <position position="1"/>
    </location>
</feature>
<feature type="compositionally biased region" description="Basic and acidic residues" evidence="1">
    <location>
        <begin position="1"/>
        <end position="11"/>
    </location>
</feature>
<evidence type="ECO:0000313" key="3">
    <source>
        <dbReference type="Proteomes" id="UP001362999"/>
    </source>
</evidence>
<comment type="caution">
    <text evidence="2">The sequence shown here is derived from an EMBL/GenBank/DDBJ whole genome shotgun (WGS) entry which is preliminary data.</text>
</comment>
<dbReference type="EMBL" id="JAWWNJ010000131">
    <property type="protein sequence ID" value="KAK6987489.1"/>
    <property type="molecule type" value="Genomic_DNA"/>
</dbReference>
<protein>
    <submittedName>
        <fullName evidence="2">Uncharacterized protein</fullName>
    </submittedName>
</protein>